<keyword evidence="6 14" id="KW-0862">Zinc</keyword>
<dbReference type="GeneID" id="106605011"/>
<dbReference type="AlphaFoldDB" id="A0A1S3RTV5"/>
<dbReference type="SMART" id="SM00509">
    <property type="entry name" value="TFS2N"/>
    <property type="match status" value="1"/>
</dbReference>
<feature type="compositionally biased region" description="Low complexity" evidence="15">
    <location>
        <begin position="193"/>
        <end position="208"/>
    </location>
</feature>
<comment type="function">
    <text evidence="11">Necessary for efficient RNA polymerase II transcription elongation past template-encoded arresting sites. The arresting sites in DNA have the property of trapping a certain fraction of elongating RNA polymerases that pass through, resulting in locked ternary complexes. Cleavage of the nascent transcript by S-II allows the resumption of elongation from the new 3'-terminus.</text>
</comment>
<feature type="domain" description="TFIIS-type" evidence="16">
    <location>
        <begin position="342"/>
        <end position="382"/>
    </location>
</feature>
<dbReference type="InterPro" id="IPR003618">
    <property type="entry name" value="TFIIS_cen_dom"/>
</dbReference>
<evidence type="ECO:0000256" key="11">
    <source>
        <dbReference type="ARBA" id="ARBA00025408"/>
    </source>
</evidence>
<dbReference type="SMART" id="SM00440">
    <property type="entry name" value="ZnF_C2C2"/>
    <property type="match status" value="1"/>
</dbReference>
<evidence type="ECO:0000256" key="13">
    <source>
        <dbReference type="PROSITE-ProRule" id="PRU00649"/>
    </source>
</evidence>
<feature type="domain" description="TFIIS N-terminal" evidence="17">
    <location>
        <begin position="5"/>
        <end position="82"/>
    </location>
</feature>
<feature type="region of interest" description="Disordered" evidence="15">
    <location>
        <begin position="83"/>
        <end position="210"/>
    </location>
</feature>
<evidence type="ECO:0000256" key="10">
    <source>
        <dbReference type="ARBA" id="ARBA00023242"/>
    </source>
</evidence>
<evidence type="ECO:0000256" key="6">
    <source>
        <dbReference type="ARBA" id="ARBA00022833"/>
    </source>
</evidence>
<dbReference type="PROSITE" id="PS51321">
    <property type="entry name" value="TFIIS_CENTRAL"/>
    <property type="match status" value="1"/>
</dbReference>
<evidence type="ECO:0000256" key="9">
    <source>
        <dbReference type="ARBA" id="ARBA00023163"/>
    </source>
</evidence>
<keyword evidence="20" id="KW-0648">Protein biosynthesis</keyword>
<dbReference type="FunFam" id="2.20.25.10:FF:000001">
    <property type="entry name" value="Probable Transcription elongation factor S-II"/>
    <property type="match status" value="1"/>
</dbReference>
<evidence type="ECO:0000313" key="20">
    <source>
        <dbReference type="RefSeq" id="XP_014055703.1"/>
    </source>
</evidence>
<keyword evidence="10 13" id="KW-0539">Nucleus</keyword>
<evidence type="ECO:0000256" key="2">
    <source>
        <dbReference type="ARBA" id="ARBA00009647"/>
    </source>
</evidence>
<dbReference type="Pfam" id="PF07500">
    <property type="entry name" value="TFIIS_M"/>
    <property type="match status" value="1"/>
</dbReference>
<dbReference type="PROSITE" id="PS51133">
    <property type="entry name" value="ZF_TFIIS_2"/>
    <property type="match status" value="1"/>
</dbReference>
<comment type="subcellular location">
    <subcellularLocation>
        <location evidence="1 13 14">Nucleus</location>
    </subcellularLocation>
</comment>
<dbReference type="GO" id="GO:0003677">
    <property type="term" value="F:DNA binding"/>
    <property type="evidence" value="ECO:0007669"/>
    <property type="project" value="UniProtKB-KW"/>
</dbReference>
<dbReference type="Pfam" id="PF08711">
    <property type="entry name" value="Med26"/>
    <property type="match status" value="1"/>
</dbReference>
<dbReference type="Proteomes" id="UP001652741">
    <property type="component" value="Chromosome ssa05"/>
</dbReference>
<evidence type="ECO:0000256" key="4">
    <source>
        <dbReference type="ARBA" id="ARBA00022723"/>
    </source>
</evidence>
<dbReference type="SUPFAM" id="SSF46942">
    <property type="entry name" value="Elongation factor TFIIS domain 2"/>
    <property type="match status" value="1"/>
</dbReference>
<dbReference type="GO" id="GO:0006368">
    <property type="term" value="P:transcription elongation by RNA polymerase II"/>
    <property type="evidence" value="ECO:0007669"/>
    <property type="project" value="InterPro"/>
</dbReference>
<proteinExistence type="inferred from homology"/>
<dbReference type="CDD" id="cd00183">
    <property type="entry name" value="TFIIS_I"/>
    <property type="match status" value="1"/>
</dbReference>
<dbReference type="PROSITE" id="PS00466">
    <property type="entry name" value="ZF_TFIIS_1"/>
    <property type="match status" value="1"/>
</dbReference>
<evidence type="ECO:0000256" key="15">
    <source>
        <dbReference type="SAM" id="MobiDB-lite"/>
    </source>
</evidence>
<evidence type="ECO:0000256" key="5">
    <source>
        <dbReference type="ARBA" id="ARBA00022771"/>
    </source>
</evidence>
<keyword evidence="19" id="KW-1185">Reference proteome</keyword>
<dbReference type="InterPro" id="IPR036575">
    <property type="entry name" value="TFIIS_cen_dom_sf"/>
</dbReference>
<dbReference type="InterPro" id="IPR001222">
    <property type="entry name" value="Znf_TFIIS"/>
</dbReference>
<dbReference type="RefSeq" id="XP_014055703.1">
    <property type="nucleotide sequence ID" value="XM_014200228.2"/>
</dbReference>
<dbReference type="CDD" id="cd13749">
    <property type="entry name" value="Zn-ribbon_TFIIS"/>
    <property type="match status" value="1"/>
</dbReference>
<dbReference type="InterPro" id="IPR035441">
    <property type="entry name" value="TFIIS/LEDGF_dom_sf"/>
</dbReference>
<reference evidence="20" key="1">
    <citation type="submission" date="2025-08" db="UniProtKB">
        <authorList>
            <consortium name="RefSeq"/>
        </authorList>
    </citation>
    <scope>IDENTIFICATION</scope>
</reference>
<dbReference type="FunFam" id="1.20.930.10:FF:000002">
    <property type="entry name" value="Transcription elongation factor A (SII), 1"/>
    <property type="match status" value="1"/>
</dbReference>
<evidence type="ECO:0000259" key="17">
    <source>
        <dbReference type="PROSITE" id="PS51319"/>
    </source>
</evidence>
<gene>
    <name evidence="20" type="primary">LOC106605011</name>
</gene>
<accession>A0A1S3RTV5</accession>
<keyword evidence="9 14" id="KW-0804">Transcription</keyword>
<keyword evidence="3" id="KW-0597">Phosphoprotein</keyword>
<evidence type="ECO:0000256" key="7">
    <source>
        <dbReference type="ARBA" id="ARBA00023015"/>
    </source>
</evidence>
<feature type="compositionally biased region" description="Basic and acidic residues" evidence="15">
    <location>
        <begin position="156"/>
        <end position="165"/>
    </location>
</feature>
<dbReference type="InterPro" id="IPR035100">
    <property type="entry name" value="TF_IIS-typ"/>
</dbReference>
<evidence type="ECO:0000313" key="19">
    <source>
        <dbReference type="Proteomes" id="UP001652741"/>
    </source>
</evidence>
<feature type="compositionally biased region" description="Basic and acidic residues" evidence="15">
    <location>
        <begin position="178"/>
        <end position="191"/>
    </location>
</feature>
<keyword evidence="4 14" id="KW-0479">Metal-binding</keyword>
<dbReference type="InterPro" id="IPR003617">
    <property type="entry name" value="TFIIS/CRSP70_N_sub"/>
</dbReference>
<keyword evidence="7 14" id="KW-0805">Transcription regulation</keyword>
<dbReference type="NCBIfam" id="TIGR01385">
    <property type="entry name" value="TFSII"/>
    <property type="match status" value="1"/>
</dbReference>
<evidence type="ECO:0000256" key="1">
    <source>
        <dbReference type="ARBA" id="ARBA00004123"/>
    </source>
</evidence>
<keyword evidence="5 12" id="KW-0863">Zinc-finger</keyword>
<dbReference type="Gene3D" id="1.20.930.10">
    <property type="entry name" value="Conserved domain common to transcription factors TFIIS, elongin A, CRSP70"/>
    <property type="match status" value="1"/>
</dbReference>
<evidence type="ECO:0000256" key="8">
    <source>
        <dbReference type="ARBA" id="ARBA00023125"/>
    </source>
</evidence>
<dbReference type="PANTHER" id="PTHR11477">
    <property type="entry name" value="TRANSCRIPTION FACTOR S-II ZINC FINGER DOMAIN-CONTAINING PROTEIN"/>
    <property type="match status" value="1"/>
</dbReference>
<evidence type="ECO:0000259" key="16">
    <source>
        <dbReference type="PROSITE" id="PS51133"/>
    </source>
</evidence>
<feature type="domain" description="TFIIS central" evidence="18">
    <location>
        <begin position="223"/>
        <end position="339"/>
    </location>
</feature>
<dbReference type="PIRSF" id="PIRSF006704">
    <property type="entry name" value="TF_IIS"/>
    <property type="match status" value="1"/>
</dbReference>
<evidence type="ECO:0000256" key="3">
    <source>
        <dbReference type="ARBA" id="ARBA00022553"/>
    </source>
</evidence>
<dbReference type="PANTHER" id="PTHR11477:SF50">
    <property type="entry name" value="TRANSCRIPTION ELONGATION FACTOR A PROTEIN 3 ISOFORM X1"/>
    <property type="match status" value="1"/>
</dbReference>
<dbReference type="Pfam" id="PF01096">
    <property type="entry name" value="Zn_ribbon_TFIIS"/>
    <property type="match status" value="1"/>
</dbReference>
<feature type="compositionally biased region" description="Basic and acidic residues" evidence="15">
    <location>
        <begin position="131"/>
        <end position="144"/>
    </location>
</feature>
<dbReference type="SUPFAM" id="SSF47676">
    <property type="entry name" value="Conserved domain common to transcription factors TFIIS, elongin A, CRSP70"/>
    <property type="match status" value="1"/>
</dbReference>
<dbReference type="Gene3D" id="1.10.472.30">
    <property type="entry name" value="Transcription elongation factor S-II, central domain"/>
    <property type="match status" value="1"/>
</dbReference>
<keyword evidence="8 14" id="KW-0238">DNA-binding</keyword>
<dbReference type="InterPro" id="IPR017923">
    <property type="entry name" value="TFIIS_N"/>
</dbReference>
<dbReference type="Gene3D" id="2.20.25.10">
    <property type="match status" value="1"/>
</dbReference>
<evidence type="ECO:0000256" key="12">
    <source>
        <dbReference type="PROSITE-ProRule" id="PRU00472"/>
    </source>
</evidence>
<protein>
    <recommendedName>
        <fullName evidence="14">Transcription elongation factor</fullName>
    </recommendedName>
</protein>
<feature type="compositionally biased region" description="Basic and acidic residues" evidence="15">
    <location>
        <begin position="110"/>
        <end position="124"/>
    </location>
</feature>
<dbReference type="PROSITE" id="PS51319">
    <property type="entry name" value="TFIIS_N"/>
    <property type="match status" value="1"/>
</dbReference>
<keyword evidence="20" id="KW-0251">Elongation factor</keyword>
<comment type="similarity">
    <text evidence="2 14">Belongs to the TFS-II family.</text>
</comment>
<dbReference type="InterPro" id="IPR006289">
    <property type="entry name" value="TFSII"/>
</dbReference>
<organism evidence="19 20">
    <name type="scientific">Salmo salar</name>
    <name type="common">Atlantic salmon</name>
    <dbReference type="NCBI Taxonomy" id="8030"/>
    <lineage>
        <taxon>Eukaryota</taxon>
        <taxon>Metazoa</taxon>
        <taxon>Chordata</taxon>
        <taxon>Craniata</taxon>
        <taxon>Vertebrata</taxon>
        <taxon>Euteleostomi</taxon>
        <taxon>Actinopterygii</taxon>
        <taxon>Neopterygii</taxon>
        <taxon>Teleostei</taxon>
        <taxon>Protacanthopterygii</taxon>
        <taxon>Salmoniformes</taxon>
        <taxon>Salmonidae</taxon>
        <taxon>Salmoninae</taxon>
        <taxon>Salmo</taxon>
    </lineage>
</organism>
<dbReference type="GO" id="GO:0008270">
    <property type="term" value="F:zinc ion binding"/>
    <property type="evidence" value="ECO:0007669"/>
    <property type="project" value="UniProtKB-UniRule"/>
</dbReference>
<name>A0A1S3RTV5_SALSA</name>
<dbReference type="GO" id="GO:0005634">
    <property type="term" value="C:nucleus"/>
    <property type="evidence" value="ECO:0007669"/>
    <property type="project" value="UniProtKB-SubCell"/>
</dbReference>
<evidence type="ECO:0000259" key="18">
    <source>
        <dbReference type="PROSITE" id="PS51321"/>
    </source>
</evidence>
<dbReference type="SMART" id="SM00510">
    <property type="entry name" value="TFS2M"/>
    <property type="match status" value="1"/>
</dbReference>
<dbReference type="SUPFAM" id="SSF57783">
    <property type="entry name" value="Zinc beta-ribbon"/>
    <property type="match status" value="1"/>
</dbReference>
<sequence>MTREEELIRIAKKLDKMVSRNNTEGALDLLNELKGFNMTLKLLQETRIGMSVNGIRKHCTDDEVVSLAKILIKDWKRLLDAARTQSTERPNEMKNGVDSNKSTGFPVRSPLEKDTRKDSTDSKPSHSVKRHSTDSKSDRRDSVDSKTSNSPSAKKLSSETKEFHGSKSSHPGPLQRKSSTDSIERRGKPEMPKIPTTPTSPMSPSFSSAGVPLSPCLATGETIRDKCIEMLAAALRTDDNFKEFGTNCDSMAAEIEDHIYTEMGSTDMKYKNRVRSRISNLKDPKNPGLRRNVLAGGIELRRFAIMSAEEMASDELKQLRNNLTKEAIREHQLSKTSGTISDLFQCSKCSKKNCTYNQMQTRSADEPMTTFVLCNECGNRWKFC</sequence>
<evidence type="ECO:0000256" key="14">
    <source>
        <dbReference type="RuleBase" id="RU368078"/>
    </source>
</evidence>